<dbReference type="GO" id="GO:0022857">
    <property type="term" value="F:transmembrane transporter activity"/>
    <property type="evidence" value="ECO:0007669"/>
    <property type="project" value="InterPro"/>
</dbReference>
<accession>A0A5T1TTW3</accession>
<feature type="non-terminal residue" evidence="9">
    <location>
        <position position="49"/>
    </location>
</feature>
<keyword evidence="5 8" id="KW-1133">Transmembrane helix</keyword>
<keyword evidence="3" id="KW-1003">Cell membrane</keyword>
<evidence type="ECO:0000256" key="2">
    <source>
        <dbReference type="ARBA" id="ARBA00005811"/>
    </source>
</evidence>
<evidence type="ECO:0000256" key="5">
    <source>
        <dbReference type="ARBA" id="ARBA00022989"/>
    </source>
</evidence>
<keyword evidence="7" id="KW-0813">Transport</keyword>
<dbReference type="EMBL" id="AACPZM010000053">
    <property type="protein sequence ID" value="EAL6435741.1"/>
    <property type="molecule type" value="Genomic_DNA"/>
</dbReference>
<evidence type="ECO:0000256" key="6">
    <source>
        <dbReference type="ARBA" id="ARBA00023136"/>
    </source>
</evidence>
<feature type="transmembrane region" description="Helical" evidence="8">
    <location>
        <begin position="12"/>
        <end position="34"/>
    </location>
</feature>
<keyword evidence="6 8" id="KW-0472">Membrane</keyword>
<comment type="subcellular location">
    <subcellularLocation>
        <location evidence="1">Cell membrane</location>
        <topology evidence="1">Single-pass membrane protein</topology>
    </subcellularLocation>
    <subcellularLocation>
        <location evidence="7">Cell membrane</location>
        <topology evidence="7">Single-pass type II membrane protein</topology>
    </subcellularLocation>
</comment>
<comment type="similarity">
    <text evidence="2 7">Belongs to the ExbD/TolR family.</text>
</comment>
<sequence length="49" mass="5304">MLKLPKNEGLNIVPFIDIMLVLLAIVLSISTFIAHGKIQISLPSSENAT</sequence>
<name>A0A5T1TTW3_CAMJU</name>
<evidence type="ECO:0000256" key="4">
    <source>
        <dbReference type="ARBA" id="ARBA00022692"/>
    </source>
</evidence>
<gene>
    <name evidence="9" type="ORF">DSW11_05920</name>
</gene>
<dbReference type="Pfam" id="PF02472">
    <property type="entry name" value="ExbD"/>
    <property type="match status" value="1"/>
</dbReference>
<keyword evidence="4 7" id="KW-0812">Transmembrane</keyword>
<dbReference type="AlphaFoldDB" id="A0A5T1TTW3"/>
<comment type="caution">
    <text evidence="9">The sequence shown here is derived from an EMBL/GenBank/DDBJ whole genome shotgun (WGS) entry which is preliminary data.</text>
</comment>
<organism evidence="9">
    <name type="scientific">Campylobacter jejuni</name>
    <dbReference type="NCBI Taxonomy" id="197"/>
    <lineage>
        <taxon>Bacteria</taxon>
        <taxon>Pseudomonadati</taxon>
        <taxon>Campylobacterota</taxon>
        <taxon>Epsilonproteobacteria</taxon>
        <taxon>Campylobacterales</taxon>
        <taxon>Campylobacteraceae</taxon>
        <taxon>Campylobacter</taxon>
    </lineage>
</organism>
<keyword evidence="7" id="KW-0653">Protein transport</keyword>
<evidence type="ECO:0000256" key="3">
    <source>
        <dbReference type="ARBA" id="ARBA00022475"/>
    </source>
</evidence>
<evidence type="ECO:0000313" key="9">
    <source>
        <dbReference type="EMBL" id="EAL6435741.1"/>
    </source>
</evidence>
<proteinExistence type="inferred from homology"/>
<evidence type="ECO:0000256" key="8">
    <source>
        <dbReference type="SAM" id="Phobius"/>
    </source>
</evidence>
<reference evidence="9" key="1">
    <citation type="submission" date="2018-07" db="EMBL/GenBank/DDBJ databases">
        <authorList>
            <consortium name="NARMS: The National Antimicrobial Resistance Monitoring System"/>
        </authorList>
    </citation>
    <scope>NUCLEOTIDE SEQUENCE</scope>
    <source>
        <strain evidence="9">CVM N17C319</strain>
    </source>
</reference>
<evidence type="ECO:0000256" key="7">
    <source>
        <dbReference type="RuleBase" id="RU003879"/>
    </source>
</evidence>
<evidence type="ECO:0000256" key="1">
    <source>
        <dbReference type="ARBA" id="ARBA00004162"/>
    </source>
</evidence>
<dbReference type="InterPro" id="IPR003400">
    <property type="entry name" value="ExbD"/>
</dbReference>
<dbReference type="GO" id="GO:0005886">
    <property type="term" value="C:plasma membrane"/>
    <property type="evidence" value="ECO:0007669"/>
    <property type="project" value="UniProtKB-SubCell"/>
</dbReference>
<protein>
    <submittedName>
        <fullName evidence="9">TonB system transport protein ExbD</fullName>
    </submittedName>
</protein>
<dbReference type="GO" id="GO:0015031">
    <property type="term" value="P:protein transport"/>
    <property type="evidence" value="ECO:0007669"/>
    <property type="project" value="UniProtKB-KW"/>
</dbReference>